<name>A0A8V0XZ05_CHICK</name>
<feature type="region of interest" description="Disordered" evidence="1">
    <location>
        <begin position="87"/>
        <end position="108"/>
    </location>
</feature>
<reference evidence="2" key="1">
    <citation type="submission" date="2020-11" db="EMBL/GenBank/DDBJ databases">
        <title>Gallus gallus (Chicken) genome, bGalGal1, GRCg7b, maternal haplotype autosomes + Z &amp; W.</title>
        <authorList>
            <person name="Warren W."/>
            <person name="Formenti G."/>
            <person name="Fedrigo O."/>
            <person name="Haase B."/>
            <person name="Mountcastle J."/>
            <person name="Balacco J."/>
            <person name="Tracey A."/>
            <person name="Schneider V."/>
            <person name="Okimoto R."/>
            <person name="Cheng H."/>
            <person name="Hawken R."/>
            <person name="Howe K."/>
            <person name="Jarvis E.D."/>
        </authorList>
    </citation>
    <scope>NUCLEOTIDE SEQUENCE [LARGE SCALE GENOMIC DNA]</scope>
    <source>
        <strain evidence="2">Broiler</strain>
    </source>
</reference>
<accession>A0A8V0XZ05</accession>
<reference evidence="2" key="3">
    <citation type="submission" date="2025-09" db="UniProtKB">
        <authorList>
            <consortium name="Ensembl"/>
        </authorList>
    </citation>
    <scope>IDENTIFICATION</scope>
    <source>
        <strain evidence="2">broiler</strain>
    </source>
</reference>
<reference evidence="2" key="2">
    <citation type="submission" date="2025-08" db="UniProtKB">
        <authorList>
            <consortium name="Ensembl"/>
        </authorList>
    </citation>
    <scope>IDENTIFICATION</scope>
    <source>
        <strain evidence="2">broiler</strain>
    </source>
</reference>
<dbReference type="Proteomes" id="UP000000539">
    <property type="component" value="Chromosome 11"/>
</dbReference>
<dbReference type="AlphaFoldDB" id="A0A8V0XZ05"/>
<organism evidence="2 3">
    <name type="scientific">Gallus gallus</name>
    <name type="common">Chicken</name>
    <dbReference type="NCBI Taxonomy" id="9031"/>
    <lineage>
        <taxon>Eukaryota</taxon>
        <taxon>Metazoa</taxon>
        <taxon>Chordata</taxon>
        <taxon>Craniata</taxon>
        <taxon>Vertebrata</taxon>
        <taxon>Euteleostomi</taxon>
        <taxon>Archelosauria</taxon>
        <taxon>Archosauria</taxon>
        <taxon>Dinosauria</taxon>
        <taxon>Saurischia</taxon>
        <taxon>Theropoda</taxon>
        <taxon>Coelurosauria</taxon>
        <taxon>Aves</taxon>
        <taxon>Neognathae</taxon>
        <taxon>Galloanserae</taxon>
        <taxon>Galliformes</taxon>
        <taxon>Phasianidae</taxon>
        <taxon>Phasianinae</taxon>
        <taxon>Gallus</taxon>
    </lineage>
</organism>
<sequence>MPWGCLGRRKAGRKLLQRELPLPLRSPPSVTFAFIPALCPQEKDGECGRGWRVCAFQWVPHSTICGPVGPNEGAVAMLSPTSAFPIPAASSSHHPSQRTGAHTTLWVCTPHPPRLHPQ</sequence>
<proteinExistence type="predicted"/>
<evidence type="ECO:0000313" key="3">
    <source>
        <dbReference type="Proteomes" id="UP000000539"/>
    </source>
</evidence>
<evidence type="ECO:0000313" key="2">
    <source>
        <dbReference type="Ensembl" id="ENSGALP00010013528.1"/>
    </source>
</evidence>
<dbReference type="Ensembl" id="ENSGALT00010023425.1">
    <property type="protein sequence ID" value="ENSGALP00010013528.1"/>
    <property type="gene ID" value="ENSGALG00010009807.1"/>
</dbReference>
<evidence type="ECO:0000256" key="1">
    <source>
        <dbReference type="SAM" id="MobiDB-lite"/>
    </source>
</evidence>
<protein>
    <submittedName>
        <fullName evidence="2">Uncharacterized protein</fullName>
    </submittedName>
</protein>
<keyword evidence="3" id="KW-1185">Reference proteome</keyword>